<feature type="region of interest" description="Disordered" evidence="1">
    <location>
        <begin position="131"/>
        <end position="155"/>
    </location>
</feature>
<dbReference type="AlphaFoldDB" id="A0A1W2CNN6"/>
<feature type="chain" id="PRO_5012213074" description="YXWGXW repeat-containing protein" evidence="2">
    <location>
        <begin position="23"/>
        <end position="155"/>
    </location>
</feature>
<dbReference type="STRING" id="151894.SAMN04488524_3017"/>
<proteinExistence type="predicted"/>
<dbReference type="EMBL" id="FWXT01000002">
    <property type="protein sequence ID" value="SMC86482.1"/>
    <property type="molecule type" value="Genomic_DNA"/>
</dbReference>
<keyword evidence="2" id="KW-0732">Signal</keyword>
<organism evidence="3 4">
    <name type="scientific">Pedobacter africanus</name>
    <dbReference type="NCBI Taxonomy" id="151894"/>
    <lineage>
        <taxon>Bacteria</taxon>
        <taxon>Pseudomonadati</taxon>
        <taxon>Bacteroidota</taxon>
        <taxon>Sphingobacteriia</taxon>
        <taxon>Sphingobacteriales</taxon>
        <taxon>Sphingobacteriaceae</taxon>
        <taxon>Pedobacter</taxon>
    </lineage>
</organism>
<protein>
    <recommendedName>
        <fullName evidence="5">YXWGXW repeat-containing protein</fullName>
    </recommendedName>
</protein>
<dbReference type="RefSeq" id="WP_084239840.1">
    <property type="nucleotide sequence ID" value="NZ_FWXT01000002.1"/>
</dbReference>
<feature type="signal peptide" evidence="2">
    <location>
        <begin position="1"/>
        <end position="22"/>
    </location>
</feature>
<reference evidence="4" key="1">
    <citation type="submission" date="2017-04" db="EMBL/GenBank/DDBJ databases">
        <authorList>
            <person name="Varghese N."/>
            <person name="Submissions S."/>
        </authorList>
    </citation>
    <scope>NUCLEOTIDE SEQUENCE [LARGE SCALE GENOMIC DNA]</scope>
    <source>
        <strain evidence="4">DSM 12126</strain>
    </source>
</reference>
<evidence type="ECO:0000313" key="3">
    <source>
        <dbReference type="EMBL" id="SMC86482.1"/>
    </source>
</evidence>
<dbReference type="OrthoDB" id="799522at2"/>
<evidence type="ECO:0000256" key="1">
    <source>
        <dbReference type="SAM" id="MobiDB-lite"/>
    </source>
</evidence>
<gene>
    <name evidence="3" type="ORF">SAMN04488524_3017</name>
</gene>
<evidence type="ECO:0008006" key="5">
    <source>
        <dbReference type="Google" id="ProtNLM"/>
    </source>
</evidence>
<accession>A0A1W2CNN6</accession>
<evidence type="ECO:0000256" key="2">
    <source>
        <dbReference type="SAM" id="SignalP"/>
    </source>
</evidence>
<name>A0A1W2CNN6_9SPHI</name>
<sequence length="155" mass="18454">MKRLVLTGLLGLLAWLPYQASAQLSISVNIGSQPAWGPRGYDYVDYYYLPDIECYYHVPKRQFIYMEGSRWRFSRSLPSRWRGYDLYHGRTVVVNSRNAYRDFDRHRVIYSGHGHGKKYYSRDYDREDHNWGGRDRGRDRDHDRGKGHGHGRGRH</sequence>
<evidence type="ECO:0000313" key="4">
    <source>
        <dbReference type="Proteomes" id="UP000192756"/>
    </source>
</evidence>
<keyword evidence="4" id="KW-1185">Reference proteome</keyword>
<feature type="compositionally biased region" description="Basic and acidic residues" evidence="1">
    <location>
        <begin position="131"/>
        <end position="146"/>
    </location>
</feature>
<dbReference type="Proteomes" id="UP000192756">
    <property type="component" value="Unassembled WGS sequence"/>
</dbReference>